<gene>
    <name evidence="1" type="ORF">F5148DRAFT_1367092</name>
</gene>
<comment type="caution">
    <text evidence="1">The sequence shown here is derived from an EMBL/GenBank/DDBJ whole genome shotgun (WGS) entry which is preliminary data.</text>
</comment>
<name>A0ACC0UFJ1_9AGAM</name>
<sequence length="604" mass="64330">MGNDHSGLLPLSLKRPNSTPHRLMPPRHPNTPSISSPSYNNLSGNKSIAKESNGCQKEWPCDGSSPPPSPAQPIVPYVLLPSPTAGFVSATVLERYTTESDFAYALFLHNYPQYLTTWHVDSLRRSEYGRLASDETYVDYMGGALYPASLISAHADFLQTAVLGNTHSESPSSKLSAALTATARAAVLSFFNAPTGSTVIFTPNATAALKLVGEAFPFTPGAAFILPEDAHNSVQGIREFAKAKGAPVVYLSSPPQGGVRVKEAFTLIEKHRPSAGTPRAFRIYWSIKHHKYKAAHTVLAHAARLGFTTLLDAAALAPTTPIDLTKTPVDAVAVSFYKMFGFPTGIGALVLAPGIGAWLRDKRPWFAGGTVAAVQVPGTVVHRKSAIDEAFEDGTLNYALLPAVTNGLRLLSAYLPALPLRIAALSASCARLLEDIRWPRSGVIAVRVLSRIPGASPESGEEVQGAGGVVSCLMFDEKGCPIPLSKVAAHAAANGIALRTGCMCNPGGAAALLSLDSPMSVIDQGESNRRPTLRSHQEVSGSEFGIVRISFGLASCWMDVWRVRCWVVDALNEQWTNSPREPVFSADQTNGHPALNAVVGGRVI</sequence>
<dbReference type="EMBL" id="JAGFNK010000060">
    <property type="protein sequence ID" value="KAI9509612.1"/>
    <property type="molecule type" value="Genomic_DNA"/>
</dbReference>
<accession>A0ACC0UFJ1</accession>
<proteinExistence type="predicted"/>
<protein>
    <submittedName>
        <fullName evidence="1">PLP-dependent transferase</fullName>
    </submittedName>
</protein>
<keyword evidence="1" id="KW-0808">Transferase</keyword>
<keyword evidence="2" id="KW-1185">Reference proteome</keyword>
<organism evidence="1 2">
    <name type="scientific">Russula earlei</name>
    <dbReference type="NCBI Taxonomy" id="71964"/>
    <lineage>
        <taxon>Eukaryota</taxon>
        <taxon>Fungi</taxon>
        <taxon>Dikarya</taxon>
        <taxon>Basidiomycota</taxon>
        <taxon>Agaricomycotina</taxon>
        <taxon>Agaricomycetes</taxon>
        <taxon>Russulales</taxon>
        <taxon>Russulaceae</taxon>
        <taxon>Russula</taxon>
    </lineage>
</organism>
<reference evidence="1" key="1">
    <citation type="submission" date="2021-03" db="EMBL/GenBank/DDBJ databases">
        <title>Evolutionary priming and transition to the ectomycorrhizal habit in an iconic lineage of mushroom-forming fungi: is preadaptation a requirement?</title>
        <authorList>
            <consortium name="DOE Joint Genome Institute"/>
            <person name="Looney B.P."/>
            <person name="Miyauchi S."/>
            <person name="Morin E."/>
            <person name="Drula E."/>
            <person name="Courty P.E."/>
            <person name="Chicoki N."/>
            <person name="Fauchery L."/>
            <person name="Kohler A."/>
            <person name="Kuo A."/>
            <person name="LaButti K."/>
            <person name="Pangilinan J."/>
            <person name="Lipzen A."/>
            <person name="Riley R."/>
            <person name="Andreopoulos W."/>
            <person name="He G."/>
            <person name="Johnson J."/>
            <person name="Barry K.W."/>
            <person name="Grigoriev I.V."/>
            <person name="Nagy L."/>
            <person name="Hibbett D."/>
            <person name="Henrissat B."/>
            <person name="Matheny P.B."/>
            <person name="Labbe J."/>
            <person name="Martin A.F."/>
        </authorList>
    </citation>
    <scope>NUCLEOTIDE SEQUENCE</scope>
    <source>
        <strain evidence="1">BPL698</strain>
    </source>
</reference>
<evidence type="ECO:0000313" key="1">
    <source>
        <dbReference type="EMBL" id="KAI9509612.1"/>
    </source>
</evidence>
<evidence type="ECO:0000313" key="2">
    <source>
        <dbReference type="Proteomes" id="UP001207468"/>
    </source>
</evidence>
<dbReference type="Proteomes" id="UP001207468">
    <property type="component" value="Unassembled WGS sequence"/>
</dbReference>